<keyword evidence="2 6" id="KW-0812">Transmembrane</keyword>
<accession>A0A8K0WUN3</accession>
<dbReference type="Proteomes" id="UP000813444">
    <property type="component" value="Unassembled WGS sequence"/>
</dbReference>
<feature type="transmembrane region" description="Helical" evidence="6">
    <location>
        <begin position="100"/>
        <end position="125"/>
    </location>
</feature>
<organism evidence="7 8">
    <name type="scientific">Stachybotrys elegans</name>
    <dbReference type="NCBI Taxonomy" id="80388"/>
    <lineage>
        <taxon>Eukaryota</taxon>
        <taxon>Fungi</taxon>
        <taxon>Dikarya</taxon>
        <taxon>Ascomycota</taxon>
        <taxon>Pezizomycotina</taxon>
        <taxon>Sordariomycetes</taxon>
        <taxon>Hypocreomycetidae</taxon>
        <taxon>Hypocreales</taxon>
        <taxon>Stachybotryaceae</taxon>
        <taxon>Stachybotrys</taxon>
    </lineage>
</organism>
<evidence type="ECO:0000313" key="8">
    <source>
        <dbReference type="Proteomes" id="UP000813444"/>
    </source>
</evidence>
<feature type="region of interest" description="Disordered" evidence="5">
    <location>
        <begin position="430"/>
        <end position="459"/>
    </location>
</feature>
<feature type="transmembrane region" description="Helical" evidence="6">
    <location>
        <begin position="259"/>
        <end position="280"/>
    </location>
</feature>
<comment type="subcellular location">
    <subcellularLocation>
        <location evidence="1">Membrane</location>
        <topology evidence="1">Multi-pass membrane protein</topology>
    </subcellularLocation>
</comment>
<evidence type="ECO:0000256" key="3">
    <source>
        <dbReference type="ARBA" id="ARBA00022989"/>
    </source>
</evidence>
<sequence length="459" mass="50498">MAKQSFFRSVLAQMIIAGVIALLAPGLWNANNSLGAGGALEPYLVNAGNSLVFALMGTFCVMSPVFINWIGVKKTLIAGTVGFCIYSAALYQNNRYGTEWFVLVGAAFCGISAGLYWAAEGAIVLSYPQHAKRGRYLALWLGFKNSGQLIGGAINLGLNANRSTGGRVSYVTLLVFIVMQACAFPFAFLLSEPHKAQRSDGTPIAVEPKTSVKVQLRKLWKCAISPRIRYLLPIFFTCWFYWGYASTYMTLYFTVRSRALASFLSAITGTLACVLFGIFLDSSRLSVKTRIRAGFVFSCGLFTLLWIWIMIVQHGFEQRRPDYLDWNSPGFGRAFGAYIMLQTTGNLVQNYLYFLVGTMGDGTMELSRTTGLLRGVESWGQCASFGIGSSRFSPFYTTVINVVLWTVSLIPAAISIWKVEDKVDYVPENTPAVDKHGLTEEPTAEKDQATEVPMAKLDA</sequence>
<evidence type="ECO:0000256" key="2">
    <source>
        <dbReference type="ARBA" id="ARBA00022692"/>
    </source>
</evidence>
<feature type="transmembrane region" description="Helical" evidence="6">
    <location>
        <begin position="7"/>
        <end position="28"/>
    </location>
</feature>
<keyword evidence="4 6" id="KW-0472">Membrane</keyword>
<feature type="transmembrane region" description="Helical" evidence="6">
    <location>
        <begin position="395"/>
        <end position="417"/>
    </location>
</feature>
<evidence type="ECO:0000256" key="6">
    <source>
        <dbReference type="SAM" id="Phobius"/>
    </source>
</evidence>
<dbReference type="Pfam" id="PF07690">
    <property type="entry name" value="MFS_1"/>
    <property type="match status" value="1"/>
</dbReference>
<dbReference type="InterPro" id="IPR011701">
    <property type="entry name" value="MFS"/>
</dbReference>
<keyword evidence="3 6" id="KW-1133">Transmembrane helix</keyword>
<name>A0A8K0WUN3_9HYPO</name>
<dbReference type="Gene3D" id="1.20.1250.20">
    <property type="entry name" value="MFS general substrate transporter like domains"/>
    <property type="match status" value="1"/>
</dbReference>
<dbReference type="PANTHER" id="PTHR23294">
    <property type="entry name" value="ET TRANSLATION PRODUCT-RELATED"/>
    <property type="match status" value="1"/>
</dbReference>
<gene>
    <name evidence="7" type="ORF">B0I35DRAFT_347965</name>
</gene>
<dbReference type="EMBL" id="JAGPNK010000003">
    <property type="protein sequence ID" value="KAH7324198.1"/>
    <property type="molecule type" value="Genomic_DNA"/>
</dbReference>
<feature type="transmembrane region" description="Helical" evidence="6">
    <location>
        <begin position="137"/>
        <end position="158"/>
    </location>
</feature>
<dbReference type="GO" id="GO:0022857">
    <property type="term" value="F:transmembrane transporter activity"/>
    <property type="evidence" value="ECO:0007669"/>
    <property type="project" value="InterPro"/>
</dbReference>
<feature type="transmembrane region" description="Helical" evidence="6">
    <location>
        <begin position="48"/>
        <end position="69"/>
    </location>
</feature>
<proteinExistence type="predicted"/>
<dbReference type="GO" id="GO:0016020">
    <property type="term" value="C:membrane"/>
    <property type="evidence" value="ECO:0007669"/>
    <property type="project" value="UniProtKB-SubCell"/>
</dbReference>
<protein>
    <submittedName>
        <fullName evidence="7">Major facilitator superfamily domain-containing protein</fullName>
    </submittedName>
</protein>
<dbReference type="InterPro" id="IPR051617">
    <property type="entry name" value="UNC-93-like_regulator"/>
</dbReference>
<dbReference type="SUPFAM" id="SSF103473">
    <property type="entry name" value="MFS general substrate transporter"/>
    <property type="match status" value="1"/>
</dbReference>
<dbReference type="InterPro" id="IPR036259">
    <property type="entry name" value="MFS_trans_sf"/>
</dbReference>
<evidence type="ECO:0000313" key="7">
    <source>
        <dbReference type="EMBL" id="KAH7324198.1"/>
    </source>
</evidence>
<dbReference type="PANTHER" id="PTHR23294:SF19">
    <property type="entry name" value="DUF895 DOMAIN MEMBRANE PROTEIN-RELATED"/>
    <property type="match status" value="1"/>
</dbReference>
<dbReference type="OrthoDB" id="196103at2759"/>
<feature type="transmembrane region" description="Helical" evidence="6">
    <location>
        <begin position="292"/>
        <end position="311"/>
    </location>
</feature>
<feature type="transmembrane region" description="Helical" evidence="6">
    <location>
        <begin position="76"/>
        <end position="94"/>
    </location>
</feature>
<keyword evidence="8" id="KW-1185">Reference proteome</keyword>
<evidence type="ECO:0000256" key="4">
    <source>
        <dbReference type="ARBA" id="ARBA00023136"/>
    </source>
</evidence>
<evidence type="ECO:0000256" key="5">
    <source>
        <dbReference type="SAM" id="MobiDB-lite"/>
    </source>
</evidence>
<reference evidence="7" key="1">
    <citation type="journal article" date="2021" name="Nat. Commun.">
        <title>Genetic determinants of endophytism in the Arabidopsis root mycobiome.</title>
        <authorList>
            <person name="Mesny F."/>
            <person name="Miyauchi S."/>
            <person name="Thiergart T."/>
            <person name="Pickel B."/>
            <person name="Atanasova L."/>
            <person name="Karlsson M."/>
            <person name="Huettel B."/>
            <person name="Barry K.W."/>
            <person name="Haridas S."/>
            <person name="Chen C."/>
            <person name="Bauer D."/>
            <person name="Andreopoulos W."/>
            <person name="Pangilinan J."/>
            <person name="LaButti K."/>
            <person name="Riley R."/>
            <person name="Lipzen A."/>
            <person name="Clum A."/>
            <person name="Drula E."/>
            <person name="Henrissat B."/>
            <person name="Kohler A."/>
            <person name="Grigoriev I.V."/>
            <person name="Martin F.M."/>
            <person name="Hacquard S."/>
        </authorList>
    </citation>
    <scope>NUCLEOTIDE SEQUENCE</scope>
    <source>
        <strain evidence="7">MPI-CAGE-CH-0235</strain>
    </source>
</reference>
<comment type="caution">
    <text evidence="7">The sequence shown here is derived from an EMBL/GenBank/DDBJ whole genome shotgun (WGS) entry which is preliminary data.</text>
</comment>
<evidence type="ECO:0000256" key="1">
    <source>
        <dbReference type="ARBA" id="ARBA00004141"/>
    </source>
</evidence>
<feature type="transmembrane region" description="Helical" evidence="6">
    <location>
        <begin position="170"/>
        <end position="190"/>
    </location>
</feature>
<dbReference type="AlphaFoldDB" id="A0A8K0WUN3"/>
<feature type="compositionally biased region" description="Basic and acidic residues" evidence="5">
    <location>
        <begin position="433"/>
        <end position="449"/>
    </location>
</feature>
<feature type="transmembrane region" description="Helical" evidence="6">
    <location>
        <begin position="230"/>
        <end position="253"/>
    </location>
</feature>